<dbReference type="InterPro" id="IPR025283">
    <property type="entry name" value="DUF4042"/>
</dbReference>
<feature type="region of interest" description="Disordered" evidence="2">
    <location>
        <begin position="1899"/>
        <end position="1937"/>
    </location>
</feature>
<gene>
    <name evidence="4" type="ORF">WJX73_000268</name>
</gene>
<comment type="caution">
    <text evidence="4">The sequence shown here is derived from an EMBL/GenBank/DDBJ whole genome shotgun (WGS) entry which is preliminary data.</text>
</comment>
<evidence type="ECO:0000313" key="4">
    <source>
        <dbReference type="EMBL" id="KAK9813328.1"/>
    </source>
</evidence>
<feature type="region of interest" description="Disordered" evidence="2">
    <location>
        <begin position="190"/>
        <end position="210"/>
    </location>
</feature>
<keyword evidence="1" id="KW-0175">Coiled coil</keyword>
<keyword evidence="5" id="KW-1185">Reference proteome</keyword>
<feature type="region of interest" description="Disordered" evidence="2">
    <location>
        <begin position="100"/>
        <end position="151"/>
    </location>
</feature>
<feature type="region of interest" description="Disordered" evidence="2">
    <location>
        <begin position="1511"/>
        <end position="1539"/>
    </location>
</feature>
<evidence type="ECO:0000313" key="5">
    <source>
        <dbReference type="Proteomes" id="UP001465755"/>
    </source>
</evidence>
<dbReference type="Proteomes" id="UP001465755">
    <property type="component" value="Unassembled WGS sequence"/>
</dbReference>
<dbReference type="InterPro" id="IPR016024">
    <property type="entry name" value="ARM-type_fold"/>
</dbReference>
<dbReference type="InterPro" id="IPR052107">
    <property type="entry name" value="HEAT6"/>
</dbReference>
<feature type="domain" description="DUF4042" evidence="3">
    <location>
        <begin position="162"/>
        <end position="332"/>
    </location>
</feature>
<sequence>MSQPSRLSRSHLQDLARRATTLSKADLQPAVQNLALAVQQSTAAISPAAVEGGSTEDLALLLRTFQILLSQVQAHSDLGVDLSALLASLSLLWTTPALQPASEAPPSTSAQRPSPPGKYQPPRLRKQRSNSTGFGAPSDSESEVSDGDSARQDAASLAAAARLAAVQSMQDLARITGRALHAHWQELMEVHAPSSSSRSGSGSGSGSGDGSKCKCSLVAVMLEDPSAKVRAAAATALAIMLQGNVSKTYMRLAELNPRQPARAFKPLSTSLGELNVGLHKALIQGLEKEQTATALMSLLRSLSALMSATSYERLPSDLLPSALQAAHRCLLSATRLGDPSHKSEYLAATALACLGAGLSIQPQLLQLANSGSPLVATEAIATLRALVRSFPEVLAQSWPSLLDLASRLVAAMPSEPSNHSGIGRKPLQSGGDQEEKCTQQAVLLVADAVTSLHRLPQSSNEDDIIDESSRDSPDDSTVQQLREAAAAKWQQAVQEVHTQASSLASSVVRGAACTSLSLLDDRTFACMHRNQSQIVWAILSHRCSSTAEPTPAVRTAAARGIGTLAMGSSLLMQQGTNAVLSSLTSALKDPQASVTGAALWALANLAGTLRQNSGAVRQAKAMGLLSPLLKALLTVLREHKNYKIRTHAAAAVACLPSVEASEPLFGDCIDAVAESLASTRPGAHQDTPSTPSASNAEGHNSGRLDLKYLPHLRAQLRSSLVHLLCLANSEAAAIEGQKSCSAARRHSGIIQDSLSEQARQLAAPSSAGAGQATRSTAVSSGMERDDPQDVTDSFLKSGMTALMQSVNGAQNTCREAVLAAASGQLAPPMAWGSNYAPPRPGCLTYEQYANRANGLLDSMQHNLVVHNSKHAAHLSKQAQLLIDQIDELRWASGHMDTANHLRALREDMSEWCKEMSAPAEEKENELGQQIFNLSSAIVRLSEIKAQAVQMQAPWNRMPFMDFARQGRHFPFWQDPGRRFPMSVTDQHKDALNERFAQVSSKLTEIMDSMQEQLYLLGMYQGEASDQLDAYNGRMEELLAEEDDSYNAYMAALTGDPGRSTDPPSDSEDESEAGSAESVDDLTASLEQPYDIESCTNAPKSFEWTDEDLMQRLRGVLMGASMYGPQISSQRLARLLRCLANELDGTVAFGQGLTHGAGVEQPSQVLHSPGLDLPECVSVDDMPRVALDVQDPLESIPRSRILDHLQTAFSAAQAAAPPTASACLGLPSTFTPAALLASSTAEQKLADLAAQVKDIDRRLAEVEDAHSDPVLSYVSGRGANMWGTTAVAQGSAVSRDSADKASQSGVSIVEVPRSSFPQDKSSQASSGSSDAVRLVDLTSVFKSQASANNALPLPVVLRASTGSQHSAAPACSSIAVGPQSISQASGADAPRLPPTTSATQTAASSSLILSQPSLLPLSGVVTTLSSTHSSQQSQAGGLAINRAAPATVSQGTSTSELLFLAAVQSAAAPSFTFQWGASGQDVNPASASFMSAVSSAPSSLPAEVEIPYRPFINDAAPHSDESSSEGTESSDEADSPNSSFMSVHHGAVQAQAADQGDEGVPDLVPHLMFAGLPPQHNEAARVEDSYMTCSADPDFDEFWPSSFQAAANSPQIVPGADSSTVPQQISAALANPFTAAMMSTPLYLPPLTIPPASAAVSSTAADSRELTQRSAPPTSPFGPRGVMSSAYSAPLDETTSSALDLEHFPITVSHARIDDPVLMFQPCQPAAGRTVDLQTRLRELLAGSEDQAGEAEVAVIDRRASSTGDDFSLVSAGSEGARMVADIEEPLSSSPNSGNADAFMAHAGSSELLQSRRSFQEAATPASLPALSDAASSAGNILASGEGTSSQQAQFPGWGKLTDELETMMSKLSAVTTAGIGMPAISAAIPVPVPAFTDLPLISQGPTVGPQDPSAASSGIVPPLEMDDGHSDASWTDVDDLE</sequence>
<feature type="region of interest" description="Disordered" evidence="2">
    <location>
        <begin position="756"/>
        <end position="790"/>
    </location>
</feature>
<feature type="coiled-coil region" evidence="1">
    <location>
        <begin position="1237"/>
        <end position="1264"/>
    </location>
</feature>
<feature type="region of interest" description="Disordered" evidence="2">
    <location>
        <begin position="414"/>
        <end position="433"/>
    </location>
</feature>
<feature type="region of interest" description="Disordered" evidence="2">
    <location>
        <begin position="679"/>
        <end position="702"/>
    </location>
</feature>
<feature type="region of interest" description="Disordered" evidence="2">
    <location>
        <begin position="456"/>
        <end position="479"/>
    </location>
</feature>
<dbReference type="Gene3D" id="1.25.10.10">
    <property type="entry name" value="Leucine-rich Repeat Variant"/>
    <property type="match status" value="1"/>
</dbReference>
<feature type="region of interest" description="Disordered" evidence="2">
    <location>
        <begin position="1051"/>
        <end position="1080"/>
    </location>
</feature>
<evidence type="ECO:0000256" key="1">
    <source>
        <dbReference type="SAM" id="Coils"/>
    </source>
</evidence>
<feature type="region of interest" description="Disordered" evidence="2">
    <location>
        <begin position="1303"/>
        <end position="1328"/>
    </location>
</feature>
<evidence type="ECO:0000259" key="3">
    <source>
        <dbReference type="Pfam" id="PF13251"/>
    </source>
</evidence>
<protein>
    <recommendedName>
        <fullName evidence="3">DUF4042 domain-containing protein</fullName>
    </recommendedName>
</protein>
<dbReference type="Pfam" id="PF13251">
    <property type="entry name" value="DUF4042"/>
    <property type="match status" value="1"/>
</dbReference>
<organism evidence="4 5">
    <name type="scientific">Symbiochloris irregularis</name>
    <dbReference type="NCBI Taxonomy" id="706552"/>
    <lineage>
        <taxon>Eukaryota</taxon>
        <taxon>Viridiplantae</taxon>
        <taxon>Chlorophyta</taxon>
        <taxon>core chlorophytes</taxon>
        <taxon>Trebouxiophyceae</taxon>
        <taxon>Trebouxiales</taxon>
        <taxon>Trebouxiaceae</taxon>
        <taxon>Symbiochloris</taxon>
    </lineage>
</organism>
<reference evidence="4 5" key="1">
    <citation type="journal article" date="2024" name="Nat. Commun.">
        <title>Phylogenomics reveals the evolutionary origins of lichenization in chlorophyte algae.</title>
        <authorList>
            <person name="Puginier C."/>
            <person name="Libourel C."/>
            <person name="Otte J."/>
            <person name="Skaloud P."/>
            <person name="Haon M."/>
            <person name="Grisel S."/>
            <person name="Petersen M."/>
            <person name="Berrin J.G."/>
            <person name="Delaux P.M."/>
            <person name="Dal Grande F."/>
            <person name="Keller J."/>
        </authorList>
    </citation>
    <scope>NUCLEOTIDE SEQUENCE [LARGE SCALE GENOMIC DNA]</scope>
    <source>
        <strain evidence="4 5">SAG 2036</strain>
    </source>
</reference>
<accession>A0AAW1PXI5</accession>
<dbReference type="PANTHER" id="PTHR13366:SF0">
    <property type="entry name" value="HEAT REPEAT-CONTAINING PROTEIN 6"/>
    <property type="match status" value="1"/>
</dbReference>
<name>A0AAW1PXI5_9CHLO</name>
<dbReference type="InterPro" id="IPR011989">
    <property type="entry name" value="ARM-like"/>
</dbReference>
<feature type="region of interest" description="Disordered" evidence="2">
    <location>
        <begin position="1654"/>
        <end position="1681"/>
    </location>
</feature>
<dbReference type="PANTHER" id="PTHR13366">
    <property type="entry name" value="MALARIA ANTIGEN-RELATED"/>
    <property type="match status" value="1"/>
</dbReference>
<dbReference type="SUPFAM" id="SSF48371">
    <property type="entry name" value="ARM repeat"/>
    <property type="match status" value="1"/>
</dbReference>
<evidence type="ECO:0000256" key="2">
    <source>
        <dbReference type="SAM" id="MobiDB-lite"/>
    </source>
</evidence>
<proteinExistence type="predicted"/>
<feature type="compositionally biased region" description="Polar residues" evidence="2">
    <location>
        <begin position="686"/>
        <end position="698"/>
    </location>
</feature>
<dbReference type="EMBL" id="JALJOQ010000005">
    <property type="protein sequence ID" value="KAK9813328.1"/>
    <property type="molecule type" value="Genomic_DNA"/>
</dbReference>